<evidence type="ECO:0000313" key="3">
    <source>
        <dbReference type="Proteomes" id="UP001152484"/>
    </source>
</evidence>
<proteinExistence type="predicted"/>
<protein>
    <recommendedName>
        <fullName evidence="1">DUF4283 domain-containing protein</fullName>
    </recommendedName>
</protein>
<dbReference type="OrthoDB" id="1002340at2759"/>
<dbReference type="AlphaFoldDB" id="A0A9P0YU16"/>
<sequence>MPPAEGVESATANRAPSYAAAVRNVLSGHRLHSQPQLFSDVDFKELPAKTPDRFRGSPAISFTGNDIQVLSSNFRFALVGTFLQKRPPISVISKAMEALGFVQPYSVGLIHSHWILVNFRSDFDFQRFWLKNTWDFFESTMTVTRWTPFYSDDSDCTLCPIWVALEGLPIHLHDVRICSQLLVYWANL</sequence>
<reference evidence="2" key="1">
    <citation type="submission" date="2022-07" db="EMBL/GenBank/DDBJ databases">
        <authorList>
            <person name="Macas J."/>
            <person name="Novak P."/>
            <person name="Neumann P."/>
        </authorList>
    </citation>
    <scope>NUCLEOTIDE SEQUENCE</scope>
</reference>
<evidence type="ECO:0000313" key="2">
    <source>
        <dbReference type="EMBL" id="CAH9074932.1"/>
    </source>
</evidence>
<dbReference type="Pfam" id="PF14111">
    <property type="entry name" value="DUF4283"/>
    <property type="match status" value="1"/>
</dbReference>
<comment type="caution">
    <text evidence="2">The sequence shown here is derived from an EMBL/GenBank/DDBJ whole genome shotgun (WGS) entry which is preliminary data.</text>
</comment>
<accession>A0A9P0YU16</accession>
<organism evidence="2 3">
    <name type="scientific">Cuscuta europaea</name>
    <name type="common">European dodder</name>
    <dbReference type="NCBI Taxonomy" id="41803"/>
    <lineage>
        <taxon>Eukaryota</taxon>
        <taxon>Viridiplantae</taxon>
        <taxon>Streptophyta</taxon>
        <taxon>Embryophyta</taxon>
        <taxon>Tracheophyta</taxon>
        <taxon>Spermatophyta</taxon>
        <taxon>Magnoliopsida</taxon>
        <taxon>eudicotyledons</taxon>
        <taxon>Gunneridae</taxon>
        <taxon>Pentapetalae</taxon>
        <taxon>asterids</taxon>
        <taxon>lamiids</taxon>
        <taxon>Solanales</taxon>
        <taxon>Convolvulaceae</taxon>
        <taxon>Cuscuteae</taxon>
        <taxon>Cuscuta</taxon>
        <taxon>Cuscuta subgen. Cuscuta</taxon>
    </lineage>
</organism>
<feature type="domain" description="DUF4283" evidence="1">
    <location>
        <begin position="72"/>
        <end position="149"/>
    </location>
</feature>
<gene>
    <name evidence="2" type="ORF">CEURO_LOCUS5396</name>
</gene>
<dbReference type="PANTHER" id="PTHR31286">
    <property type="entry name" value="GLYCINE-RICH CELL WALL STRUCTURAL PROTEIN 1.8-LIKE"/>
    <property type="match status" value="1"/>
</dbReference>
<dbReference type="Proteomes" id="UP001152484">
    <property type="component" value="Unassembled WGS sequence"/>
</dbReference>
<dbReference type="InterPro" id="IPR025558">
    <property type="entry name" value="DUF4283"/>
</dbReference>
<dbReference type="PANTHER" id="PTHR31286:SF180">
    <property type="entry name" value="OS10G0362600 PROTEIN"/>
    <property type="match status" value="1"/>
</dbReference>
<keyword evidence="3" id="KW-1185">Reference proteome</keyword>
<dbReference type="EMBL" id="CAMAPE010000009">
    <property type="protein sequence ID" value="CAH9074932.1"/>
    <property type="molecule type" value="Genomic_DNA"/>
</dbReference>
<name>A0A9P0YU16_CUSEU</name>
<dbReference type="InterPro" id="IPR040256">
    <property type="entry name" value="At4g02000-like"/>
</dbReference>
<evidence type="ECO:0000259" key="1">
    <source>
        <dbReference type="Pfam" id="PF14111"/>
    </source>
</evidence>